<dbReference type="EC" id="3.4.-.-" evidence="2"/>
<evidence type="ECO:0000313" key="3">
    <source>
        <dbReference type="Proteomes" id="UP001239782"/>
    </source>
</evidence>
<protein>
    <submittedName>
        <fullName evidence="2">M23 family metallopeptidase</fullName>
        <ecNumber evidence="2">3.4.-.-</ecNumber>
    </submittedName>
</protein>
<dbReference type="EMBL" id="CP133548">
    <property type="protein sequence ID" value="WMS87350.1"/>
    <property type="molecule type" value="Genomic_DNA"/>
</dbReference>
<accession>A0AA51RTR4</accession>
<gene>
    <name evidence="2" type="ORF">Q9312_00120</name>
</gene>
<sequence length="507" mass="58223">MNAAAAKCLTMLQLGIITVIFPTHADQFPLSGDSLADKEYLQWEQSEQGVSLQAVRFNQDTWQSNRGKDSNEAFIFGQPVHAMREGKVVSCWRKAPDNDTIGEYDEELGLETPEADTRIPRYGNHLLIEHQDGSRALYAHMQQESIPQRLCPQSERYLTAVADPEHADVERQTRVMTSQQATVKVGEKLGRVGNSGMSKFPQLFLRLEKEGQLQPLVFEKGLFSMRAQKDSFLKWQPIENQAIPMPQAFFWPVRSSVKELTYFQQSLNDFSRLSLWLRESGYTPTQRDVYTVGGKTFVNVNWQPSTMPWQSYPLLNEQQHLETMNQAFIDGYSLKEIDTTLVSGELKYSTYYVQDLAPVMTKHAMSLADFNTFRYEARKANMGAAAISVQYQGEDPIITALFRPDVSQQQEYNPRINRDNFERVYEQMAYKKYYPVYMNAYYSEQLGDMVSVIFAPRFNTDMDDIDMSLSDVKSASQDAKEDGFKQGMISGFDNVKDDHRFVGFWLK</sequence>
<reference evidence="2 3" key="1">
    <citation type="submission" date="2023-08" db="EMBL/GenBank/DDBJ databases">
        <title>Pleionea litopenaei sp. nov., isolated from stomach of juvenile Litopenaeus vannamei.</title>
        <authorList>
            <person name="Rho A.M."/>
            <person name="Hwang C.Y."/>
        </authorList>
    </citation>
    <scope>NUCLEOTIDE SEQUENCE [LARGE SCALE GENOMIC DNA]</scope>
    <source>
        <strain evidence="2 3">HL-JVS1</strain>
    </source>
</reference>
<keyword evidence="3" id="KW-1185">Reference proteome</keyword>
<evidence type="ECO:0000313" key="2">
    <source>
        <dbReference type="EMBL" id="WMS87350.1"/>
    </source>
</evidence>
<evidence type="ECO:0000256" key="1">
    <source>
        <dbReference type="SAM" id="SignalP"/>
    </source>
</evidence>
<dbReference type="RefSeq" id="WP_309202491.1">
    <property type="nucleotide sequence ID" value="NZ_CP133548.1"/>
</dbReference>
<dbReference type="AlphaFoldDB" id="A0AA51RTR4"/>
<keyword evidence="2" id="KW-0378">Hydrolase</keyword>
<dbReference type="Proteomes" id="UP001239782">
    <property type="component" value="Chromosome"/>
</dbReference>
<dbReference type="KEGG" id="plei:Q9312_00120"/>
<proteinExistence type="predicted"/>
<organism evidence="2 3">
    <name type="scientific">Pleionea litopenaei</name>
    <dbReference type="NCBI Taxonomy" id="3070815"/>
    <lineage>
        <taxon>Bacteria</taxon>
        <taxon>Pseudomonadati</taxon>
        <taxon>Pseudomonadota</taxon>
        <taxon>Gammaproteobacteria</taxon>
        <taxon>Oceanospirillales</taxon>
        <taxon>Pleioneaceae</taxon>
        <taxon>Pleionea</taxon>
    </lineage>
</organism>
<dbReference type="CDD" id="cd12797">
    <property type="entry name" value="M23_peptidase"/>
    <property type="match status" value="1"/>
</dbReference>
<dbReference type="InterPro" id="IPR011055">
    <property type="entry name" value="Dup_hybrid_motif"/>
</dbReference>
<name>A0AA51RTR4_9GAMM</name>
<feature type="chain" id="PRO_5041458731" evidence="1">
    <location>
        <begin position="26"/>
        <end position="507"/>
    </location>
</feature>
<feature type="signal peptide" evidence="1">
    <location>
        <begin position="1"/>
        <end position="25"/>
    </location>
</feature>
<dbReference type="GO" id="GO:0016787">
    <property type="term" value="F:hydrolase activity"/>
    <property type="evidence" value="ECO:0007669"/>
    <property type="project" value="UniProtKB-KW"/>
</dbReference>
<dbReference type="SUPFAM" id="SSF51261">
    <property type="entry name" value="Duplicated hybrid motif"/>
    <property type="match status" value="1"/>
</dbReference>
<keyword evidence="1" id="KW-0732">Signal</keyword>
<dbReference type="Gene3D" id="2.70.70.10">
    <property type="entry name" value="Glucose Permease (Domain IIA)"/>
    <property type="match status" value="1"/>
</dbReference>